<dbReference type="InterPro" id="IPR018764">
    <property type="entry name" value="RskA_C"/>
</dbReference>
<proteinExistence type="predicted"/>
<comment type="caution">
    <text evidence="2">The sequence shown here is derived from an EMBL/GenBank/DDBJ whole genome shotgun (WGS) entry which is preliminary data.</text>
</comment>
<dbReference type="Proteomes" id="UP001201844">
    <property type="component" value="Unassembled WGS sequence"/>
</dbReference>
<reference evidence="2 3" key="1">
    <citation type="submission" date="2022-02" db="EMBL/GenBank/DDBJ databases">
        <title>Shinella B3.7 sp. nov., isolated from Sediment (Zhairuo Island).</title>
        <authorList>
            <person name="Chen G."/>
        </authorList>
    </citation>
    <scope>NUCLEOTIDE SEQUENCE [LARGE SCALE GENOMIC DNA]</scope>
    <source>
        <strain evidence="2 3">B3.7</strain>
        <plasmid evidence="2">unnamed</plasmid>
    </source>
</reference>
<dbReference type="EMBL" id="JAKVIN010000015">
    <property type="protein sequence ID" value="MCJ8152023.1"/>
    <property type="molecule type" value="Genomic_DNA"/>
</dbReference>
<evidence type="ECO:0000259" key="1">
    <source>
        <dbReference type="Pfam" id="PF10099"/>
    </source>
</evidence>
<keyword evidence="2" id="KW-0614">Plasmid</keyword>
<dbReference type="PANTHER" id="PTHR37461">
    <property type="entry name" value="ANTI-SIGMA-K FACTOR RSKA"/>
    <property type="match status" value="1"/>
</dbReference>
<organism evidence="2 3">
    <name type="scientific">Shinella sedimenti</name>
    <dbReference type="NCBI Taxonomy" id="2919913"/>
    <lineage>
        <taxon>Bacteria</taxon>
        <taxon>Pseudomonadati</taxon>
        <taxon>Pseudomonadota</taxon>
        <taxon>Alphaproteobacteria</taxon>
        <taxon>Hyphomicrobiales</taxon>
        <taxon>Rhizobiaceae</taxon>
        <taxon>Shinella</taxon>
    </lineage>
</organism>
<gene>
    <name evidence="2" type="ORF">MKI86_23125</name>
</gene>
<dbReference type="Pfam" id="PF10099">
    <property type="entry name" value="RskA_C"/>
    <property type="match status" value="1"/>
</dbReference>
<keyword evidence="3" id="KW-1185">Reference proteome</keyword>
<sequence>MSQGNATPKDEILAGEYVLGLLSLEARRAVERRMAEDHSFATLIQHWESDLSSFNDAYDEVSPSDAVLGQIKGRIFGEQQVVKARNGVWNSVSFWRWLSFGTSAIAASAVIYASGSVFLGVSDREYIAELSAPANSVSMLATYNSASGRMRIVPVAAGAREEKSLELWLVPGEGDPLSLGILPPDTEGDLVIPTDLRDRIRDGATLAVTLEPFGGAPTGRATGPIVASGTARSF</sequence>
<name>A0ABT0CTT4_9HYPH</name>
<feature type="domain" description="Anti-sigma K factor RskA C-terminal" evidence="1">
    <location>
        <begin position="123"/>
        <end position="225"/>
    </location>
</feature>
<dbReference type="PANTHER" id="PTHR37461:SF1">
    <property type="entry name" value="ANTI-SIGMA-K FACTOR RSKA"/>
    <property type="match status" value="1"/>
</dbReference>
<protein>
    <submittedName>
        <fullName evidence="2">Anti-sigma factor</fullName>
    </submittedName>
</protein>
<geneLocation type="plasmid" evidence="2">
    <name>unnamed</name>
</geneLocation>
<accession>A0ABT0CTT4</accession>
<evidence type="ECO:0000313" key="2">
    <source>
        <dbReference type="EMBL" id="MCJ8152023.1"/>
    </source>
</evidence>
<evidence type="ECO:0000313" key="3">
    <source>
        <dbReference type="Proteomes" id="UP001201844"/>
    </source>
</evidence>
<dbReference type="RefSeq" id="WP_241605761.1">
    <property type="nucleotide sequence ID" value="NZ_JAKVIN010000015.1"/>
</dbReference>
<dbReference type="InterPro" id="IPR051474">
    <property type="entry name" value="Anti-sigma-K/W_factor"/>
</dbReference>